<dbReference type="KEGG" id="asoc:CB4_01517"/>
<protein>
    <submittedName>
        <fullName evidence="1">Uncharacterized protein</fullName>
    </submittedName>
</protein>
<gene>
    <name evidence="1" type="ORF">CB4_01517</name>
</gene>
<reference evidence="1 2" key="1">
    <citation type="submission" date="2015-12" db="EMBL/GenBank/DDBJ databases">
        <title>Genome sequence of Aneurinibacillus soli.</title>
        <authorList>
            <person name="Lee J.S."/>
            <person name="Lee K.C."/>
            <person name="Kim K.K."/>
            <person name="Lee B.W."/>
        </authorList>
    </citation>
    <scope>NUCLEOTIDE SEQUENCE [LARGE SCALE GENOMIC DNA]</scope>
    <source>
        <strain evidence="1 2">CB4</strain>
    </source>
</reference>
<dbReference type="EMBL" id="AP017312">
    <property type="protein sequence ID" value="BAU27343.1"/>
    <property type="molecule type" value="Genomic_DNA"/>
</dbReference>
<name>A0A0U5B206_9BACL</name>
<dbReference type="AlphaFoldDB" id="A0A0U5B206"/>
<dbReference type="Proteomes" id="UP000217696">
    <property type="component" value="Chromosome"/>
</dbReference>
<evidence type="ECO:0000313" key="1">
    <source>
        <dbReference type="EMBL" id="BAU27343.1"/>
    </source>
</evidence>
<sequence length="65" mass="6972">MKKGIVPVALGTAVTAAGLSMLNRRQKDIRSDNPYAWGVTGFGLAHVVLGAIDLMSDNYDDDDFC</sequence>
<evidence type="ECO:0000313" key="2">
    <source>
        <dbReference type="Proteomes" id="UP000217696"/>
    </source>
</evidence>
<organism evidence="1 2">
    <name type="scientific">Aneurinibacillus soli</name>
    <dbReference type="NCBI Taxonomy" id="1500254"/>
    <lineage>
        <taxon>Bacteria</taxon>
        <taxon>Bacillati</taxon>
        <taxon>Bacillota</taxon>
        <taxon>Bacilli</taxon>
        <taxon>Bacillales</taxon>
        <taxon>Paenibacillaceae</taxon>
        <taxon>Aneurinibacillus group</taxon>
        <taxon>Aneurinibacillus</taxon>
    </lineage>
</organism>
<dbReference type="OrthoDB" id="1756838at2"/>
<proteinExistence type="predicted"/>
<accession>A0A0U5B206</accession>
<keyword evidence="2" id="KW-1185">Reference proteome</keyword>
<dbReference type="RefSeq" id="WP_096464596.1">
    <property type="nucleotide sequence ID" value="NZ_AP017312.1"/>
</dbReference>